<dbReference type="PANTHER" id="PTHR42901">
    <property type="entry name" value="ALCOHOL DEHYDROGENASE"/>
    <property type="match status" value="1"/>
</dbReference>
<dbReference type="PANTHER" id="PTHR42901:SF1">
    <property type="entry name" value="ALCOHOL DEHYDROGENASE"/>
    <property type="match status" value="1"/>
</dbReference>
<dbReference type="EMBL" id="JAPEIS010000001">
    <property type="protein sequence ID" value="KAJ8071470.1"/>
    <property type="molecule type" value="Genomic_DNA"/>
</dbReference>
<protein>
    <submittedName>
        <fullName evidence="3">Uncharacterized protein</fullName>
    </submittedName>
</protein>
<dbReference type="SUPFAM" id="SSF51735">
    <property type="entry name" value="NAD(P)-binding Rossmann-fold domains"/>
    <property type="match status" value="1"/>
</dbReference>
<dbReference type="Pfam" id="PF00106">
    <property type="entry name" value="adh_short"/>
    <property type="match status" value="1"/>
</dbReference>
<dbReference type="InterPro" id="IPR002347">
    <property type="entry name" value="SDR_fam"/>
</dbReference>
<dbReference type="GO" id="GO:0016491">
    <property type="term" value="F:oxidoreductase activity"/>
    <property type="evidence" value="ECO:0007669"/>
    <property type="project" value="UniProtKB-KW"/>
</dbReference>
<evidence type="ECO:0000256" key="1">
    <source>
        <dbReference type="ARBA" id="ARBA00006484"/>
    </source>
</evidence>
<sequence>MQPPFPCPTATWRNDVYPAIDATQPHLSQAGKTIIITGAGSGIGRETALTFAKAGAKHIILIGRTAATLLETQTQIPAGDFC</sequence>
<evidence type="ECO:0000256" key="2">
    <source>
        <dbReference type="ARBA" id="ARBA00023002"/>
    </source>
</evidence>
<name>A0A9X0AZ98_9HELO</name>
<dbReference type="Proteomes" id="UP001152300">
    <property type="component" value="Unassembled WGS sequence"/>
</dbReference>
<evidence type="ECO:0000313" key="3">
    <source>
        <dbReference type="EMBL" id="KAJ8071470.1"/>
    </source>
</evidence>
<reference evidence="3" key="1">
    <citation type="submission" date="2022-11" db="EMBL/GenBank/DDBJ databases">
        <title>Genome Resource of Sclerotinia nivalis Strain SnTB1, a Plant Pathogen Isolated from American Ginseng.</title>
        <authorList>
            <person name="Fan S."/>
        </authorList>
    </citation>
    <scope>NUCLEOTIDE SEQUENCE</scope>
    <source>
        <strain evidence="3">SnTB1</strain>
    </source>
</reference>
<keyword evidence="2" id="KW-0560">Oxidoreductase</keyword>
<gene>
    <name evidence="3" type="ORF">OCU04_001790</name>
</gene>
<evidence type="ECO:0000313" key="4">
    <source>
        <dbReference type="Proteomes" id="UP001152300"/>
    </source>
</evidence>
<comment type="caution">
    <text evidence="3">The sequence shown here is derived from an EMBL/GenBank/DDBJ whole genome shotgun (WGS) entry which is preliminary data.</text>
</comment>
<dbReference type="OrthoDB" id="1933717at2759"/>
<dbReference type="Gene3D" id="3.40.50.720">
    <property type="entry name" value="NAD(P)-binding Rossmann-like Domain"/>
    <property type="match status" value="1"/>
</dbReference>
<keyword evidence="4" id="KW-1185">Reference proteome</keyword>
<comment type="similarity">
    <text evidence="1">Belongs to the short-chain dehydrogenases/reductases (SDR) family.</text>
</comment>
<accession>A0A9X0AZ98</accession>
<proteinExistence type="inferred from homology"/>
<dbReference type="AlphaFoldDB" id="A0A9X0AZ98"/>
<organism evidence="3 4">
    <name type="scientific">Sclerotinia nivalis</name>
    <dbReference type="NCBI Taxonomy" id="352851"/>
    <lineage>
        <taxon>Eukaryota</taxon>
        <taxon>Fungi</taxon>
        <taxon>Dikarya</taxon>
        <taxon>Ascomycota</taxon>
        <taxon>Pezizomycotina</taxon>
        <taxon>Leotiomycetes</taxon>
        <taxon>Helotiales</taxon>
        <taxon>Sclerotiniaceae</taxon>
        <taxon>Sclerotinia</taxon>
    </lineage>
</organism>
<dbReference type="InterPro" id="IPR036291">
    <property type="entry name" value="NAD(P)-bd_dom_sf"/>
</dbReference>